<keyword evidence="8" id="KW-1185">Reference proteome</keyword>
<keyword evidence="5 6" id="KW-0472">Membrane</keyword>
<evidence type="ECO:0000256" key="2">
    <source>
        <dbReference type="ARBA" id="ARBA00022475"/>
    </source>
</evidence>
<keyword evidence="4 6" id="KW-1133">Transmembrane helix</keyword>
<organism evidence="7 8">
    <name type="scientific">Williamsia deligens</name>
    <dbReference type="NCBI Taxonomy" id="321325"/>
    <lineage>
        <taxon>Bacteria</taxon>
        <taxon>Bacillati</taxon>
        <taxon>Actinomycetota</taxon>
        <taxon>Actinomycetes</taxon>
        <taxon>Mycobacteriales</taxon>
        <taxon>Nocardiaceae</taxon>
        <taxon>Williamsia</taxon>
    </lineage>
</organism>
<proteinExistence type="predicted"/>
<evidence type="ECO:0000256" key="4">
    <source>
        <dbReference type="ARBA" id="ARBA00022989"/>
    </source>
</evidence>
<evidence type="ECO:0000313" key="7">
    <source>
        <dbReference type="EMBL" id="MFD0926897.1"/>
    </source>
</evidence>
<dbReference type="RefSeq" id="WP_253645265.1">
    <property type="nucleotide sequence ID" value="NZ_BAAAMO010000002.1"/>
</dbReference>
<dbReference type="Pfam" id="PF03631">
    <property type="entry name" value="Virul_fac_BrkB"/>
    <property type="match status" value="1"/>
</dbReference>
<reference evidence="8" key="1">
    <citation type="journal article" date="2019" name="Int. J. Syst. Evol. Microbiol.">
        <title>The Global Catalogue of Microorganisms (GCM) 10K type strain sequencing project: providing services to taxonomists for standard genome sequencing and annotation.</title>
        <authorList>
            <consortium name="The Broad Institute Genomics Platform"/>
            <consortium name="The Broad Institute Genome Sequencing Center for Infectious Disease"/>
            <person name="Wu L."/>
            <person name="Ma J."/>
        </authorList>
    </citation>
    <scope>NUCLEOTIDE SEQUENCE [LARGE SCALE GENOMIC DNA]</scope>
    <source>
        <strain evidence="8">CCUG 50873</strain>
    </source>
</reference>
<sequence length="332" mass="35634">MVVRRLDAVQRRNKGVGFVLAVFYKFVDDQGGYLAALIAYYAFISLFPLLLLLTTGLGVVLAEHPSLQQRLVDSALGEFPIIGDQLGEPRRLSGGVAGVVIGVIGALYGGSGVGQAYQNAMNVMWSVPRNERGNPLISRLRSLRLLVVLALALAGTTLLSLLGNFVDGFGTLSTLGLAVAAVVINSFVFSLGYRIGTARGLSLREVLPGAAAMAVIWQLLQTFGAVYVGQVVRHASATNSIFAVVLGLLAFLYLTSLAVVFTAEINSVRVQKLYPRALLTPFTDDVVLTRGDRRTYTAQAQAQRAKGFEQIDVTFDRSADTADDTGEPPERR</sequence>
<comment type="caution">
    <text evidence="7">The sequence shown here is derived from an EMBL/GenBank/DDBJ whole genome shotgun (WGS) entry which is preliminary data.</text>
</comment>
<feature type="transmembrane region" description="Helical" evidence="6">
    <location>
        <begin position="38"/>
        <end position="62"/>
    </location>
</feature>
<name>A0ABW3G8W9_9NOCA</name>
<protein>
    <submittedName>
        <fullName evidence="7">YihY/virulence factor BrkB family protein</fullName>
    </submittedName>
</protein>
<keyword evidence="2" id="KW-1003">Cell membrane</keyword>
<evidence type="ECO:0000256" key="3">
    <source>
        <dbReference type="ARBA" id="ARBA00022692"/>
    </source>
</evidence>
<dbReference type="InterPro" id="IPR017039">
    <property type="entry name" value="Virul_fac_BrkB"/>
</dbReference>
<evidence type="ECO:0000313" key="8">
    <source>
        <dbReference type="Proteomes" id="UP001597068"/>
    </source>
</evidence>
<comment type="subcellular location">
    <subcellularLocation>
        <location evidence="1">Cell membrane</location>
        <topology evidence="1">Multi-pass membrane protein</topology>
    </subcellularLocation>
</comment>
<dbReference type="PANTHER" id="PTHR30213">
    <property type="entry name" value="INNER MEMBRANE PROTEIN YHJD"/>
    <property type="match status" value="1"/>
</dbReference>
<gene>
    <name evidence="7" type="ORF">ACFQ04_14245</name>
</gene>
<dbReference type="EMBL" id="JBHTIL010000001">
    <property type="protein sequence ID" value="MFD0926897.1"/>
    <property type="molecule type" value="Genomic_DNA"/>
</dbReference>
<dbReference type="PANTHER" id="PTHR30213:SF1">
    <property type="entry name" value="INNER MEMBRANE PROTEIN YHJD"/>
    <property type="match status" value="1"/>
</dbReference>
<feature type="transmembrane region" description="Helical" evidence="6">
    <location>
        <begin position="206"/>
        <end position="229"/>
    </location>
</feature>
<feature type="transmembrane region" description="Helical" evidence="6">
    <location>
        <begin position="145"/>
        <end position="166"/>
    </location>
</feature>
<feature type="transmembrane region" description="Helical" evidence="6">
    <location>
        <begin position="172"/>
        <end position="194"/>
    </location>
</feature>
<evidence type="ECO:0000256" key="6">
    <source>
        <dbReference type="SAM" id="Phobius"/>
    </source>
</evidence>
<accession>A0ABW3G8W9</accession>
<evidence type="ECO:0000256" key="5">
    <source>
        <dbReference type="ARBA" id="ARBA00023136"/>
    </source>
</evidence>
<keyword evidence="3 6" id="KW-0812">Transmembrane</keyword>
<evidence type="ECO:0000256" key="1">
    <source>
        <dbReference type="ARBA" id="ARBA00004651"/>
    </source>
</evidence>
<feature type="transmembrane region" description="Helical" evidence="6">
    <location>
        <begin position="241"/>
        <end position="263"/>
    </location>
</feature>
<dbReference type="Proteomes" id="UP001597068">
    <property type="component" value="Unassembled WGS sequence"/>
</dbReference>